<dbReference type="HOGENOM" id="CLU_026126_7_2_1"/>
<dbReference type="InParanoid" id="G8Y8H9"/>
<dbReference type="Proteomes" id="UP000005222">
    <property type="component" value="Chromosome K"/>
</dbReference>
<dbReference type="Proteomes" id="UP000005222">
    <property type="component" value="Chromosome L"/>
</dbReference>
<organism evidence="2 4">
    <name type="scientific">Pichia sorbitophila (strain ATCC MYA-4447 / BCRC 22081 / CBS 7064 / NBRC 10061 / NRRL Y-12695)</name>
    <name type="common">Hybrid yeast</name>
    <dbReference type="NCBI Taxonomy" id="559304"/>
    <lineage>
        <taxon>Eukaryota</taxon>
        <taxon>Fungi</taxon>
        <taxon>Dikarya</taxon>
        <taxon>Ascomycota</taxon>
        <taxon>Saccharomycotina</taxon>
        <taxon>Pichiomycetes</taxon>
        <taxon>Debaryomycetaceae</taxon>
        <taxon>Millerozyma</taxon>
    </lineage>
</organism>
<proteinExistence type="predicted"/>
<dbReference type="GO" id="GO:0015038">
    <property type="term" value="F:glutathione disulfide oxidoreductase activity"/>
    <property type="evidence" value="ECO:0007669"/>
    <property type="project" value="TreeGrafter"/>
</dbReference>
<dbReference type="Gene3D" id="3.40.30.10">
    <property type="entry name" value="Glutaredoxin"/>
    <property type="match status" value="1"/>
</dbReference>
<dbReference type="STRING" id="559304.G8Y8H9"/>
<feature type="domain" description="Glutaredoxin" evidence="1">
    <location>
        <begin position="20"/>
        <end position="86"/>
    </location>
</feature>
<dbReference type="Pfam" id="PF00462">
    <property type="entry name" value="Glutaredoxin"/>
    <property type="match status" value="1"/>
</dbReference>
<reference evidence="2" key="1">
    <citation type="submission" date="2011-10" db="EMBL/GenBank/DDBJ databases">
        <authorList>
            <person name="Genoscope - CEA"/>
        </authorList>
    </citation>
    <scope>NUCLEOTIDE SEQUENCE</scope>
</reference>
<keyword evidence="4" id="KW-1185">Reference proteome</keyword>
<evidence type="ECO:0000313" key="4">
    <source>
        <dbReference type="Proteomes" id="UP000005222"/>
    </source>
</evidence>
<dbReference type="FunCoup" id="G8Y8H9">
    <property type="interactions" value="52"/>
</dbReference>
<dbReference type="EMBL" id="FO082049">
    <property type="protein sequence ID" value="CCE83743.1"/>
    <property type="molecule type" value="Genomic_DNA"/>
</dbReference>
<dbReference type="EMBL" id="FO082048">
    <property type="protein sequence ID" value="CCE84774.1"/>
    <property type="molecule type" value="Genomic_DNA"/>
</dbReference>
<dbReference type="PROSITE" id="PS51354">
    <property type="entry name" value="GLUTAREDOXIN_2"/>
    <property type="match status" value="1"/>
</dbReference>
<sequence length="112" mass="13183">MAEQTYLDKVKKIIAEHPFVMLSKSWCPDCHYTYGIWERYGVMSKIHIIELDKLEDQENAMHLEKAFTQIAGRKWVPSLFFNGEFIGTEKELKDWDEQGKLDEVFKKAGLIQ</sequence>
<dbReference type="SUPFAM" id="SSF52833">
    <property type="entry name" value="Thioredoxin-like"/>
    <property type="match status" value="1"/>
</dbReference>
<dbReference type="AlphaFoldDB" id="G8Y8H9"/>
<dbReference type="InterPro" id="IPR002109">
    <property type="entry name" value="Glutaredoxin"/>
</dbReference>
<dbReference type="PANTHER" id="PTHR45694:SF5">
    <property type="entry name" value="GLUTAREDOXIN 2"/>
    <property type="match status" value="1"/>
</dbReference>
<gene>
    <name evidence="2" type="primary">Piso0_004329</name>
    <name evidence="2" type="ORF">GNLVRS01_PISO0K14486g</name>
    <name evidence="3" type="ORF">GNLVRS01_PISO0L14487g</name>
</gene>
<accession>G8Y8H9</accession>
<dbReference type="PANTHER" id="PTHR45694">
    <property type="entry name" value="GLUTAREDOXIN 2"/>
    <property type="match status" value="1"/>
</dbReference>
<dbReference type="GO" id="GO:0034599">
    <property type="term" value="P:cellular response to oxidative stress"/>
    <property type="evidence" value="ECO:0007669"/>
    <property type="project" value="TreeGrafter"/>
</dbReference>
<name>G8Y8H9_PICSO</name>
<dbReference type="InterPro" id="IPR036249">
    <property type="entry name" value="Thioredoxin-like_sf"/>
</dbReference>
<dbReference type="OrthoDB" id="418495at2759"/>
<dbReference type="eggNOG" id="KOG1752">
    <property type="taxonomic scope" value="Eukaryota"/>
</dbReference>
<evidence type="ECO:0000313" key="3">
    <source>
        <dbReference type="EMBL" id="CCE84774.1"/>
    </source>
</evidence>
<evidence type="ECO:0000313" key="2">
    <source>
        <dbReference type="EMBL" id="CCE83743.1"/>
    </source>
</evidence>
<dbReference type="GO" id="GO:0005737">
    <property type="term" value="C:cytoplasm"/>
    <property type="evidence" value="ECO:0007669"/>
    <property type="project" value="TreeGrafter"/>
</dbReference>
<protein>
    <submittedName>
        <fullName evidence="2">Piso0_004329 protein</fullName>
    </submittedName>
</protein>
<reference evidence="4" key="2">
    <citation type="journal article" date="2012" name="G3 (Bethesda)">
        <title>Pichia sorbitophila, an interspecies yeast hybrid reveals early steps of genome resolution following polyploidization.</title>
        <authorList>
            <person name="Leh Louis V."/>
            <person name="Despons L."/>
            <person name="Friedrich A."/>
            <person name="Martin T."/>
            <person name="Durrens P."/>
            <person name="Casaregola S."/>
            <person name="Neuveglise C."/>
            <person name="Fairhead C."/>
            <person name="Marck C."/>
            <person name="Cruz J.A."/>
            <person name="Straub M.L."/>
            <person name="Kugler V."/>
            <person name="Sacerdot C."/>
            <person name="Uzunov Z."/>
            <person name="Thierry A."/>
            <person name="Weiss S."/>
            <person name="Bleykasten C."/>
            <person name="De Montigny J."/>
            <person name="Jacques N."/>
            <person name="Jung P."/>
            <person name="Lemaire M."/>
            <person name="Mallet S."/>
            <person name="Morel G."/>
            <person name="Richard G.F."/>
            <person name="Sarkar A."/>
            <person name="Savel G."/>
            <person name="Schacherer J."/>
            <person name="Seret M.L."/>
            <person name="Talla E."/>
            <person name="Samson G."/>
            <person name="Jubin C."/>
            <person name="Poulain J."/>
            <person name="Vacherie B."/>
            <person name="Barbe V."/>
            <person name="Pelletier E."/>
            <person name="Sherman D.J."/>
            <person name="Westhof E."/>
            <person name="Weissenbach J."/>
            <person name="Baret P.V."/>
            <person name="Wincker P."/>
            <person name="Gaillardin C."/>
            <person name="Dujon B."/>
            <person name="Souciet J.L."/>
        </authorList>
    </citation>
    <scope>NUCLEOTIDE SEQUENCE [LARGE SCALE GENOMIC DNA]</scope>
    <source>
        <strain evidence="4">ATCC MYA-4447 / BCRC 22081 / CBS 7064 / NBRC 10061 / NRRL Y-12695</strain>
    </source>
</reference>
<evidence type="ECO:0000259" key="1">
    <source>
        <dbReference type="Pfam" id="PF00462"/>
    </source>
</evidence>